<dbReference type="GeneID" id="87902309"/>
<keyword evidence="3" id="KW-1185">Reference proteome</keyword>
<comment type="caution">
    <text evidence="2">The sequence shown here is derived from an EMBL/GenBank/DDBJ whole genome shotgun (WGS) entry which is preliminary data.</text>
</comment>
<organism evidence="2 3">
    <name type="scientific">Podospora pseudocomata</name>
    <dbReference type="NCBI Taxonomy" id="2093779"/>
    <lineage>
        <taxon>Eukaryota</taxon>
        <taxon>Fungi</taxon>
        <taxon>Dikarya</taxon>
        <taxon>Ascomycota</taxon>
        <taxon>Pezizomycotina</taxon>
        <taxon>Sordariomycetes</taxon>
        <taxon>Sordariomycetidae</taxon>
        <taxon>Sordariales</taxon>
        <taxon>Podosporaceae</taxon>
        <taxon>Podospora</taxon>
    </lineage>
</organism>
<evidence type="ECO:0000256" key="1">
    <source>
        <dbReference type="SAM" id="MobiDB-lite"/>
    </source>
</evidence>
<reference evidence="2 3" key="1">
    <citation type="journal article" date="2023" name="bioRxiv">
        <title>High-quality genome assemblies of four members of thePodospora anserinaspecies complex.</title>
        <authorList>
            <person name="Ament-Velasquez S.L."/>
            <person name="Vogan A.A."/>
            <person name="Wallerman O."/>
            <person name="Hartmann F."/>
            <person name="Gautier V."/>
            <person name="Silar P."/>
            <person name="Giraud T."/>
            <person name="Johannesson H."/>
        </authorList>
    </citation>
    <scope>NUCLEOTIDE SEQUENCE [LARGE SCALE GENOMIC DNA]</scope>
    <source>
        <strain evidence="2 3">CBS 415.72m</strain>
    </source>
</reference>
<sequence>MMHNTFVGRNQLPAAEPPKRLQSTVQGSSTQRPFAAKPVVEAQETSGVNRLVKGSPNCSGVRDEANRT</sequence>
<dbReference type="EMBL" id="JAFFHA010000001">
    <property type="protein sequence ID" value="KAK4659116.1"/>
    <property type="molecule type" value="Genomic_DNA"/>
</dbReference>
<dbReference type="Proteomes" id="UP001323405">
    <property type="component" value="Unassembled WGS sequence"/>
</dbReference>
<feature type="compositionally biased region" description="Polar residues" evidence="1">
    <location>
        <begin position="21"/>
        <end position="32"/>
    </location>
</feature>
<proteinExistence type="predicted"/>
<evidence type="ECO:0000313" key="2">
    <source>
        <dbReference type="EMBL" id="KAK4659116.1"/>
    </source>
</evidence>
<name>A0ABR0GTL9_9PEZI</name>
<accession>A0ABR0GTL9</accession>
<gene>
    <name evidence="2" type="ORF">QC762_0005510</name>
</gene>
<dbReference type="RefSeq" id="XP_062748087.1">
    <property type="nucleotide sequence ID" value="XM_062882815.1"/>
</dbReference>
<evidence type="ECO:0000313" key="3">
    <source>
        <dbReference type="Proteomes" id="UP001323405"/>
    </source>
</evidence>
<feature type="region of interest" description="Disordered" evidence="1">
    <location>
        <begin position="1"/>
        <end position="42"/>
    </location>
</feature>
<protein>
    <submittedName>
        <fullName evidence="2">Uncharacterized protein</fullName>
    </submittedName>
</protein>